<keyword evidence="4" id="KW-0804">Transcription</keyword>
<evidence type="ECO:0000259" key="5">
    <source>
        <dbReference type="Pfam" id="PF13693"/>
    </source>
</evidence>
<dbReference type="InterPro" id="IPR038722">
    <property type="entry name" value="Ner_HTH_dom"/>
</dbReference>
<evidence type="ECO:0000313" key="6">
    <source>
        <dbReference type="EMBL" id="HAI2143363.1"/>
    </source>
</evidence>
<reference evidence="7 8" key="1">
    <citation type="submission" date="2016-11" db="EMBL/GenBank/DDBJ databases">
        <title>Draft genome sequences of five Shigatoxin-producing Escherichia coli isolates harboring the new recently described Subtilase cytotoxin allelic variant subAB2-3.</title>
        <authorList>
            <person name="Tasara T."/>
            <person name="Fierz L."/>
            <person name="Klumpp J."/>
            <person name="Schmidt H."/>
            <person name="Stephan R."/>
        </authorList>
    </citation>
    <scope>NUCLEOTIDE SEQUENCE [LARGE SCALE GENOMIC DNA]</scope>
    <source>
        <strain evidence="7 8">453</strain>
    </source>
</reference>
<dbReference type="GO" id="GO:0003677">
    <property type="term" value="F:DNA binding"/>
    <property type="evidence" value="ECO:0007669"/>
    <property type="project" value="UniProtKB-KW"/>
</dbReference>
<gene>
    <name evidence="7" type="ORF">BMT50_18480</name>
    <name evidence="6" type="ORF">HI055_003766</name>
</gene>
<comment type="caution">
    <text evidence="6">The sequence shown here is derived from an EMBL/GenBank/DDBJ whole genome shotgun (WGS) entry which is preliminary data.</text>
</comment>
<evidence type="ECO:0000256" key="4">
    <source>
        <dbReference type="ARBA" id="ARBA00023163"/>
    </source>
</evidence>
<reference evidence="6" key="2">
    <citation type="journal article" date="2018" name="Genome Biol.">
        <title>SKESA: strategic k-mer extension for scrupulous assemblies.</title>
        <authorList>
            <person name="Souvorov A."/>
            <person name="Agarwala R."/>
            <person name="Lipman D.J."/>
        </authorList>
    </citation>
    <scope>NUCLEOTIDE SEQUENCE [LARGE SCALE GENOMIC DNA]</scope>
    <source>
        <strain evidence="6">BCW_4213</strain>
    </source>
</reference>
<dbReference type="SUPFAM" id="SSF47413">
    <property type="entry name" value="lambda repressor-like DNA-binding domains"/>
    <property type="match status" value="1"/>
</dbReference>
<dbReference type="EMBL" id="DABDSA010000026">
    <property type="protein sequence ID" value="HAI2143363.1"/>
    <property type="molecule type" value="Genomic_DNA"/>
</dbReference>
<evidence type="ECO:0000256" key="3">
    <source>
        <dbReference type="ARBA" id="ARBA00023125"/>
    </source>
</evidence>
<protein>
    <submittedName>
        <fullName evidence="7">DNA-binding protein</fullName>
    </submittedName>
    <submittedName>
        <fullName evidence="6">Transcriptional regulator</fullName>
    </submittedName>
</protein>
<evidence type="ECO:0000313" key="7">
    <source>
        <dbReference type="EMBL" id="OKB74597.1"/>
    </source>
</evidence>
<dbReference type="Gene3D" id="1.10.260.40">
    <property type="entry name" value="lambda repressor-like DNA-binding domains"/>
    <property type="match status" value="1"/>
</dbReference>
<evidence type="ECO:0000256" key="2">
    <source>
        <dbReference type="ARBA" id="ARBA00023015"/>
    </source>
</evidence>
<name>A0A161R5A1_ECOLX</name>
<dbReference type="Proteomes" id="UP000852798">
    <property type="component" value="Unassembled WGS sequence"/>
</dbReference>
<keyword evidence="3 7" id="KW-0238">DNA-binding</keyword>
<organism evidence="6">
    <name type="scientific">Escherichia coli</name>
    <dbReference type="NCBI Taxonomy" id="562"/>
    <lineage>
        <taxon>Bacteria</taxon>
        <taxon>Pseudomonadati</taxon>
        <taxon>Pseudomonadota</taxon>
        <taxon>Gammaproteobacteria</taxon>
        <taxon>Enterobacterales</taxon>
        <taxon>Enterobacteriaceae</taxon>
        <taxon>Escherichia</taxon>
    </lineage>
</organism>
<dbReference type="Pfam" id="PF13693">
    <property type="entry name" value="HTH_35"/>
    <property type="match status" value="1"/>
</dbReference>
<feature type="domain" description="Ner winged helix-turn-helix DNA-binding" evidence="5">
    <location>
        <begin position="9"/>
        <end position="73"/>
    </location>
</feature>
<accession>A0A161R5A1</accession>
<proteinExistence type="inferred from homology"/>
<dbReference type="EMBL" id="MPGR01000001">
    <property type="protein sequence ID" value="OKB74597.1"/>
    <property type="molecule type" value="Genomic_DNA"/>
</dbReference>
<comment type="similarity">
    <text evidence="1">Belongs to the ner transcriptional regulatory family.</text>
</comment>
<reference evidence="6" key="3">
    <citation type="submission" date="2020-02" db="EMBL/GenBank/DDBJ databases">
        <authorList>
            <consortium name="NCBI Pathogen Detection Project"/>
        </authorList>
    </citation>
    <scope>NUCLEOTIDE SEQUENCE</scope>
    <source>
        <strain evidence="6">BCW_4213</strain>
    </source>
</reference>
<evidence type="ECO:0000256" key="1">
    <source>
        <dbReference type="ARBA" id="ARBA00006157"/>
    </source>
</evidence>
<dbReference type="Proteomes" id="UP000186595">
    <property type="component" value="Unassembled WGS sequence"/>
</dbReference>
<evidence type="ECO:0000313" key="8">
    <source>
        <dbReference type="Proteomes" id="UP000186595"/>
    </source>
</evidence>
<sequence length="76" mass="8713">MARNEVKPDWHPQRILGEVRAREGSMRALARKAGVGQNNLYNAVYRHVPKYEGIIAECLGVPPEEIWPSRYIRKVA</sequence>
<dbReference type="AlphaFoldDB" id="A0A161R5A1"/>
<dbReference type="RefSeq" id="WP_001575658.1">
    <property type="nucleotide sequence ID" value="NZ_AP022815.1"/>
</dbReference>
<keyword evidence="2" id="KW-0805">Transcription regulation</keyword>
<dbReference type="InterPro" id="IPR010982">
    <property type="entry name" value="Lambda_DNA-bd_dom_sf"/>
</dbReference>